<dbReference type="EMBL" id="MCBQ01006177">
    <property type="protein sequence ID" value="RKF78730.1"/>
    <property type="molecule type" value="Genomic_DNA"/>
</dbReference>
<name>A0A420IW27_9PEZI</name>
<evidence type="ECO:0000313" key="2">
    <source>
        <dbReference type="Proteomes" id="UP000283383"/>
    </source>
</evidence>
<evidence type="ECO:0000313" key="1">
    <source>
        <dbReference type="EMBL" id="RKF78730.1"/>
    </source>
</evidence>
<protein>
    <submittedName>
        <fullName evidence="1">Uncharacterized protein</fullName>
    </submittedName>
</protein>
<sequence>MVQVGEEVGNLYEADVYSLSNGILTFAPFIFNARLISETYKGHDLPVNYSDEYFMLCSSKGSSSIELLDNLIGKKILKPLTRPSIQEPQKVLCLNEIKKYNGKINHKVANKRKPYATSMLGNPGIVCTHRHLAILAFEGLINYQGLYGCWDSSNRNISRKIPKKDPLPLVNADAPLPLSVLDRDESYYILVEVNGKKKVAIYGRMGGQPLIVVRNAANVLQLIGSVAPRSVILRPGEIFRKSNDIFRKSMVEGNIWEKGFIFCSSRKGHTTLG</sequence>
<dbReference type="AlphaFoldDB" id="A0A420IW27"/>
<reference evidence="1 2" key="1">
    <citation type="journal article" date="2018" name="BMC Genomics">
        <title>Comparative genome analyses reveal sequence features reflecting distinct modes of host-adaptation between dicot and monocot powdery mildew.</title>
        <authorList>
            <person name="Wu Y."/>
            <person name="Ma X."/>
            <person name="Pan Z."/>
            <person name="Kale S.D."/>
            <person name="Song Y."/>
            <person name="King H."/>
            <person name="Zhang Q."/>
            <person name="Presley C."/>
            <person name="Deng X."/>
            <person name="Wei C.I."/>
            <person name="Xiao S."/>
        </authorList>
    </citation>
    <scope>NUCLEOTIDE SEQUENCE [LARGE SCALE GENOMIC DNA]</scope>
    <source>
        <strain evidence="1">UMSG3</strain>
    </source>
</reference>
<keyword evidence="2" id="KW-1185">Reference proteome</keyword>
<dbReference type="Proteomes" id="UP000283383">
    <property type="component" value="Unassembled WGS sequence"/>
</dbReference>
<organism evidence="1 2">
    <name type="scientific">Golovinomyces cichoracearum</name>
    <dbReference type="NCBI Taxonomy" id="62708"/>
    <lineage>
        <taxon>Eukaryota</taxon>
        <taxon>Fungi</taxon>
        <taxon>Dikarya</taxon>
        <taxon>Ascomycota</taxon>
        <taxon>Pezizomycotina</taxon>
        <taxon>Leotiomycetes</taxon>
        <taxon>Erysiphales</taxon>
        <taxon>Erysiphaceae</taxon>
        <taxon>Golovinomyces</taxon>
    </lineage>
</organism>
<gene>
    <name evidence="1" type="ORF">GcM3_061030</name>
</gene>
<proteinExistence type="predicted"/>
<comment type="caution">
    <text evidence="1">The sequence shown here is derived from an EMBL/GenBank/DDBJ whole genome shotgun (WGS) entry which is preliminary data.</text>
</comment>
<accession>A0A420IW27</accession>